<dbReference type="PANTHER" id="PTHR39948:SF1">
    <property type="entry name" value="GEO11419P1"/>
    <property type="match status" value="1"/>
</dbReference>
<dbReference type="PANTHER" id="PTHR39948">
    <property type="entry name" value="GEO11419P1"/>
    <property type="match status" value="1"/>
</dbReference>
<proteinExistence type="predicted"/>
<sequence>MGNPLWFIFWLLVFWIVSLPVACFCAFFYIIVYAIVVCIPGLSNIAEILLQAVQFPHYCAKAMMDCKSLF</sequence>
<keyword evidence="1" id="KW-1133">Transmembrane helix</keyword>
<evidence type="ECO:0000313" key="3">
    <source>
        <dbReference type="Proteomes" id="UP001200034"/>
    </source>
</evidence>
<keyword evidence="1" id="KW-0812">Transmembrane</keyword>
<dbReference type="Proteomes" id="UP001200034">
    <property type="component" value="Unassembled WGS sequence"/>
</dbReference>
<gene>
    <name evidence="2" type="ORF">KR093_007938</name>
</gene>
<keyword evidence="3" id="KW-1185">Reference proteome</keyword>
<comment type="caution">
    <text evidence="2">The sequence shown here is derived from an EMBL/GenBank/DDBJ whole genome shotgun (WGS) entry which is preliminary data.</text>
</comment>
<accession>A0AAD4PIC2</accession>
<dbReference type="AlphaFoldDB" id="A0AAD4PIC2"/>
<reference evidence="2" key="1">
    <citation type="journal article" date="2021" name="Mol. Ecol. Resour.">
        <title>Phylogenomic analyses of the genus Drosophila reveals genomic signals of climate adaptation.</title>
        <authorList>
            <person name="Li F."/>
            <person name="Rane R.V."/>
            <person name="Luria V."/>
            <person name="Xiong Z."/>
            <person name="Chen J."/>
            <person name="Li Z."/>
            <person name="Catullo R.A."/>
            <person name="Griffin P.C."/>
            <person name="Schiffer M."/>
            <person name="Pearce S."/>
            <person name="Lee S.F."/>
            <person name="McElroy K."/>
            <person name="Stocker A."/>
            <person name="Shirriffs J."/>
            <person name="Cockerell F."/>
            <person name="Coppin C."/>
            <person name="Sgro C.M."/>
            <person name="Karger A."/>
            <person name="Cain J.W."/>
            <person name="Weber J.A."/>
            <person name="Santpere G."/>
            <person name="Kirschner M.W."/>
            <person name="Hoffmann A.A."/>
            <person name="Oakeshott J.G."/>
            <person name="Zhang G."/>
        </authorList>
    </citation>
    <scope>NUCLEOTIDE SEQUENCE</scope>
    <source>
        <strain evidence="2">BGI-SZ-2011g</strain>
    </source>
</reference>
<evidence type="ECO:0000313" key="2">
    <source>
        <dbReference type="EMBL" id="KAH8359623.1"/>
    </source>
</evidence>
<keyword evidence="1" id="KW-0472">Membrane</keyword>
<feature type="transmembrane region" description="Helical" evidence="1">
    <location>
        <begin position="6"/>
        <end position="39"/>
    </location>
</feature>
<protein>
    <submittedName>
        <fullName evidence="2">Uncharacterized protein</fullName>
    </submittedName>
</protein>
<organism evidence="2 3">
    <name type="scientific">Drosophila rubida</name>
    <dbReference type="NCBI Taxonomy" id="30044"/>
    <lineage>
        <taxon>Eukaryota</taxon>
        <taxon>Metazoa</taxon>
        <taxon>Ecdysozoa</taxon>
        <taxon>Arthropoda</taxon>
        <taxon>Hexapoda</taxon>
        <taxon>Insecta</taxon>
        <taxon>Pterygota</taxon>
        <taxon>Neoptera</taxon>
        <taxon>Endopterygota</taxon>
        <taxon>Diptera</taxon>
        <taxon>Brachycera</taxon>
        <taxon>Muscomorpha</taxon>
        <taxon>Ephydroidea</taxon>
        <taxon>Drosophilidae</taxon>
        <taxon>Drosophila</taxon>
    </lineage>
</organism>
<name>A0AAD4PIC2_9MUSC</name>
<dbReference type="EMBL" id="JAJJHW010003409">
    <property type="protein sequence ID" value="KAH8359623.1"/>
    <property type="molecule type" value="Genomic_DNA"/>
</dbReference>
<evidence type="ECO:0000256" key="1">
    <source>
        <dbReference type="SAM" id="Phobius"/>
    </source>
</evidence>